<name>A0ABZ3FMH8_9ACTN</name>
<protein>
    <submittedName>
        <fullName evidence="5">Helix-turn-helix domain-containing protein</fullName>
    </submittedName>
</protein>
<dbReference type="InterPro" id="IPR046532">
    <property type="entry name" value="DUF6597"/>
</dbReference>
<evidence type="ECO:0000256" key="2">
    <source>
        <dbReference type="ARBA" id="ARBA00023125"/>
    </source>
</evidence>
<evidence type="ECO:0000313" key="5">
    <source>
        <dbReference type="EMBL" id="XAN06365.1"/>
    </source>
</evidence>
<dbReference type="PROSITE" id="PS01124">
    <property type="entry name" value="HTH_ARAC_FAMILY_2"/>
    <property type="match status" value="1"/>
</dbReference>
<keyword evidence="2" id="KW-0238">DNA-binding</keyword>
<dbReference type="InterPro" id="IPR050204">
    <property type="entry name" value="AraC_XylS_family_regulators"/>
</dbReference>
<dbReference type="InterPro" id="IPR018060">
    <property type="entry name" value="HTH_AraC"/>
</dbReference>
<dbReference type="InterPro" id="IPR018062">
    <property type="entry name" value="HTH_AraC-typ_CS"/>
</dbReference>
<dbReference type="Proteomes" id="UP001442841">
    <property type="component" value="Chromosome"/>
</dbReference>
<evidence type="ECO:0000259" key="4">
    <source>
        <dbReference type="PROSITE" id="PS01124"/>
    </source>
</evidence>
<dbReference type="SMART" id="SM00342">
    <property type="entry name" value="HTH_ARAC"/>
    <property type="match status" value="1"/>
</dbReference>
<sequence>MGLEHLRHLARPGRVLDPHRNAGHWSSGRDGVGGELGSLVSHLWWVRWDAPEGFTQRVLSDPVIHLTIEEGSGPVHGFETPALLVHGVVPKVFEVALPATGRVTGVAFQAGALPAALGLDATDLTGRVVPAEDVFGDKIKELVDVLVSEPAESIRRELLAAWLIQRINTDFLRDRTFHVVRNASDLVDRGDFVRVDDLAAAVHVSARTLQRAYGRLVGVSPLWAIRRRRLQRVAERMDRGEAEDLAALAAELGFADQAHLSREFRNVIGRSPSAYRGSS</sequence>
<feature type="domain" description="HTH araC/xylS-type" evidence="4">
    <location>
        <begin position="177"/>
        <end position="278"/>
    </location>
</feature>
<evidence type="ECO:0000256" key="3">
    <source>
        <dbReference type="ARBA" id="ARBA00023163"/>
    </source>
</evidence>
<dbReference type="EMBL" id="CP154795">
    <property type="protein sequence ID" value="XAN06365.1"/>
    <property type="molecule type" value="Genomic_DNA"/>
</dbReference>
<dbReference type="RefSeq" id="WP_425307795.1">
    <property type="nucleotide sequence ID" value="NZ_CP154795.1"/>
</dbReference>
<dbReference type="InterPro" id="IPR009057">
    <property type="entry name" value="Homeodomain-like_sf"/>
</dbReference>
<proteinExistence type="predicted"/>
<keyword evidence="6" id="KW-1185">Reference proteome</keyword>
<dbReference type="Pfam" id="PF12833">
    <property type="entry name" value="HTH_18"/>
    <property type="match status" value="1"/>
</dbReference>
<dbReference type="Pfam" id="PF20240">
    <property type="entry name" value="DUF6597"/>
    <property type="match status" value="1"/>
</dbReference>
<organism evidence="5 6">
    <name type="scientific">Ammonicoccus fulvus</name>
    <dbReference type="NCBI Taxonomy" id="3138240"/>
    <lineage>
        <taxon>Bacteria</taxon>
        <taxon>Bacillati</taxon>
        <taxon>Actinomycetota</taxon>
        <taxon>Actinomycetes</taxon>
        <taxon>Propionibacteriales</taxon>
        <taxon>Propionibacteriaceae</taxon>
        <taxon>Ammonicoccus</taxon>
    </lineage>
</organism>
<dbReference type="SUPFAM" id="SSF46689">
    <property type="entry name" value="Homeodomain-like"/>
    <property type="match status" value="1"/>
</dbReference>
<dbReference type="PROSITE" id="PS00041">
    <property type="entry name" value="HTH_ARAC_FAMILY_1"/>
    <property type="match status" value="1"/>
</dbReference>
<reference evidence="5 6" key="1">
    <citation type="submission" date="2024-04" db="EMBL/GenBank/DDBJ databases">
        <title>Isolation of an actinomycete strain from pig manure.</title>
        <authorList>
            <person name="Gong T."/>
            <person name="Yu Z."/>
            <person name="An M."/>
            <person name="Wei C."/>
            <person name="Yang W."/>
            <person name="Liu L."/>
        </authorList>
    </citation>
    <scope>NUCLEOTIDE SEQUENCE [LARGE SCALE GENOMIC DNA]</scope>
    <source>
        <strain evidence="5 6">ZF39</strain>
    </source>
</reference>
<accession>A0ABZ3FMH8</accession>
<dbReference type="Gene3D" id="1.10.10.60">
    <property type="entry name" value="Homeodomain-like"/>
    <property type="match status" value="1"/>
</dbReference>
<keyword evidence="3" id="KW-0804">Transcription</keyword>
<evidence type="ECO:0000256" key="1">
    <source>
        <dbReference type="ARBA" id="ARBA00023015"/>
    </source>
</evidence>
<gene>
    <name evidence="5" type="ORF">AADG42_03265</name>
</gene>
<keyword evidence="1" id="KW-0805">Transcription regulation</keyword>
<evidence type="ECO:0000313" key="6">
    <source>
        <dbReference type="Proteomes" id="UP001442841"/>
    </source>
</evidence>
<dbReference type="PANTHER" id="PTHR46796">
    <property type="entry name" value="HTH-TYPE TRANSCRIPTIONAL ACTIVATOR RHAS-RELATED"/>
    <property type="match status" value="1"/>
</dbReference>